<dbReference type="SUPFAM" id="SSF75632">
    <property type="entry name" value="Cullin homology domain"/>
    <property type="match status" value="1"/>
</dbReference>
<dbReference type="InterPro" id="IPR036317">
    <property type="entry name" value="Cullin_homology_sf"/>
</dbReference>
<reference evidence="1" key="1">
    <citation type="journal article" date="2007" name="PLoS ONE">
        <title>The first genome sequence of an elite grapevine cultivar (Pinot noir Vitis vinifera L.): coping with a highly heterozygous genome.</title>
        <authorList>
            <person name="Velasco R."/>
            <person name="Zharkikh A."/>
            <person name="Troggio M."/>
            <person name="Cartwright D.A."/>
            <person name="Cestaro A."/>
            <person name="Pruss D."/>
            <person name="Pindo M."/>
            <person name="FitzGerald L.M."/>
            <person name="Vezzulli S."/>
            <person name="Reid J."/>
            <person name="Malacarne G."/>
            <person name="Iliev D."/>
            <person name="Coppola G."/>
            <person name="Wardell B."/>
            <person name="Micheletti D."/>
            <person name="Macalma T."/>
            <person name="Facci M."/>
            <person name="Mitchell J.T."/>
            <person name="Perazzolli M."/>
            <person name="Eldredge G."/>
            <person name="Gatto P."/>
            <person name="Oyzerski R."/>
            <person name="Moretto M."/>
            <person name="Gutin N."/>
            <person name="Stefanini M."/>
            <person name="Chen Y."/>
            <person name="Segala C."/>
            <person name="Davenport C."/>
            <person name="Dematte L."/>
            <person name="Mraz A."/>
            <person name="Battilana J."/>
            <person name="Stormo K."/>
            <person name="Costa F."/>
            <person name="Tao Q."/>
            <person name="Si-Ammour A."/>
            <person name="Harkins T."/>
            <person name="Lackey A."/>
            <person name="Perbost C."/>
            <person name="Taillon B."/>
            <person name="Stella A."/>
            <person name="Solovyev V."/>
            <person name="Fawcett J.A."/>
            <person name="Sterck L."/>
            <person name="Vandepoele K."/>
            <person name="Grando S.M."/>
            <person name="Toppo S."/>
            <person name="Moser C."/>
            <person name="Lanchbury J."/>
            <person name="Bogden R."/>
            <person name="Skolnick M."/>
            <person name="Sgaramella V."/>
            <person name="Bhatnagar S.K."/>
            <person name="Fontana P."/>
            <person name="Gutin A."/>
            <person name="Van de Peer Y."/>
            <person name="Salamini F."/>
            <person name="Viola R."/>
        </authorList>
    </citation>
    <scope>NUCLEOTIDE SEQUENCE</scope>
</reference>
<accession>A5BF76</accession>
<protein>
    <submittedName>
        <fullName evidence="1">Uncharacterized protein</fullName>
    </submittedName>
</protein>
<sequence length="292" mass="32601">MQGFCASTFAKKQKDDPTLAVSILTAGPWPIQSNDMYNPPVEILEVCEKIIGYYLGTCTGMRLYWQTNMGTDDLRTTYGERCAGHGDNSGNYSFIYAKSIFSFQGLCLSRLMNSLEKRLLHDDEEDEEKRNAVNMAVGVVKNPLMHCKAALEDLLVSKPNQVGTAAHHVQAAARTSEAAATSAAEWEDALVTSSAQLKKDPIQFSYNSESDAHRNTSSLSSTKFGLSSFDKATLSIDDSVDQIAEVLNSFRTWCNDIHRSIGYGKFWSQNIRGQSHYVRRRSSNRYEDLEAY</sequence>
<dbReference type="ExpressionAtlas" id="A5BF76">
    <property type="expression patterns" value="baseline and differential"/>
</dbReference>
<dbReference type="GO" id="GO:0006511">
    <property type="term" value="P:ubiquitin-dependent protein catabolic process"/>
    <property type="evidence" value="ECO:0007669"/>
    <property type="project" value="InterPro"/>
</dbReference>
<dbReference type="GO" id="GO:0031625">
    <property type="term" value="F:ubiquitin protein ligase binding"/>
    <property type="evidence" value="ECO:0007669"/>
    <property type="project" value="InterPro"/>
</dbReference>
<organism evidence="1">
    <name type="scientific">Vitis vinifera</name>
    <name type="common">Grape</name>
    <dbReference type="NCBI Taxonomy" id="29760"/>
    <lineage>
        <taxon>Eukaryota</taxon>
        <taxon>Viridiplantae</taxon>
        <taxon>Streptophyta</taxon>
        <taxon>Embryophyta</taxon>
        <taxon>Tracheophyta</taxon>
        <taxon>Spermatophyta</taxon>
        <taxon>Magnoliopsida</taxon>
        <taxon>eudicotyledons</taxon>
        <taxon>Gunneridae</taxon>
        <taxon>Pentapetalae</taxon>
        <taxon>rosids</taxon>
        <taxon>Vitales</taxon>
        <taxon>Vitaceae</taxon>
        <taxon>Viteae</taxon>
        <taxon>Vitis</taxon>
    </lineage>
</organism>
<proteinExistence type="predicted"/>
<dbReference type="AlphaFoldDB" id="A5BF76"/>
<evidence type="ECO:0000313" key="1">
    <source>
        <dbReference type="EMBL" id="CAN72292.1"/>
    </source>
</evidence>
<name>A5BF76_VITVI</name>
<dbReference type="EMBL" id="AM457403">
    <property type="protein sequence ID" value="CAN72292.1"/>
    <property type="molecule type" value="Genomic_DNA"/>
</dbReference>
<gene>
    <name evidence="1" type="ORF">VITISV_015310</name>
</gene>
<dbReference type="Gene3D" id="4.10.1030.10">
    <property type="entry name" value="Ring Box Chain A, domain 5"/>
    <property type="match status" value="1"/>
</dbReference>